<dbReference type="EMBL" id="AMEM01000039">
    <property type="protein sequence ID" value="EKX88221.1"/>
    <property type="molecule type" value="Genomic_DNA"/>
</dbReference>
<dbReference type="SUPFAM" id="SSF53474">
    <property type="entry name" value="alpha/beta-Hydrolases"/>
    <property type="match status" value="1"/>
</dbReference>
<protein>
    <recommendedName>
        <fullName evidence="1">AB hydrolase-1 domain-containing protein</fullName>
    </recommendedName>
</protein>
<sequence>MWAAYSAFYPPELRAQITAPEHTWWPWRGNHVHVACTHNADAHARVLVIHGAGGHSGALWPIASLIAAQGIDVSAIDLPLYGLTKTPHPQDIRYQDWVNVLVDYIDAHSDNRPLILVGASIGGLLASEVAARSRRVHAVVATCLLNPRTWQAQAHMTTFGPFGVLSGLVAPLARGPIARIMIPMRWVANFRRMSRNPQLSALCARDPLGGGAQIPLGFLASFLRYQHTPPTVPVHLAHPQCDAWTPPHLSMDTLATMPQPAGCTLLQECGHFPIEEPGVSELINAVMAATQPSQRRANP</sequence>
<dbReference type="STRING" id="1035195.HMPREF9997_02337"/>
<evidence type="ECO:0000259" key="1">
    <source>
        <dbReference type="Pfam" id="PF12697"/>
    </source>
</evidence>
<evidence type="ECO:0000313" key="2">
    <source>
        <dbReference type="EMBL" id="EKX88221.1"/>
    </source>
</evidence>
<dbReference type="GO" id="GO:0003824">
    <property type="term" value="F:catalytic activity"/>
    <property type="evidence" value="ECO:0007669"/>
    <property type="project" value="UniProtKB-ARBA"/>
</dbReference>
<dbReference type="Gene3D" id="3.40.50.1820">
    <property type="entry name" value="alpha/beta hydrolase"/>
    <property type="match status" value="1"/>
</dbReference>
<dbReference type="InterPro" id="IPR000073">
    <property type="entry name" value="AB_hydrolase_1"/>
</dbReference>
<evidence type="ECO:0000313" key="3">
    <source>
        <dbReference type="Proteomes" id="UP000010445"/>
    </source>
</evidence>
<dbReference type="HOGENOM" id="CLU_076356_0_0_11"/>
<name>L1MB99_9CORY</name>
<accession>L1MB99</accession>
<organism evidence="2 3">
    <name type="scientific">Corynebacterium durum F0235</name>
    <dbReference type="NCBI Taxonomy" id="1035195"/>
    <lineage>
        <taxon>Bacteria</taxon>
        <taxon>Bacillati</taxon>
        <taxon>Actinomycetota</taxon>
        <taxon>Actinomycetes</taxon>
        <taxon>Mycobacteriales</taxon>
        <taxon>Corynebacteriaceae</taxon>
        <taxon>Corynebacterium</taxon>
    </lineage>
</organism>
<dbReference type="PATRIC" id="fig|1035195.3.peg.2088"/>
<comment type="caution">
    <text evidence="2">The sequence shown here is derived from an EMBL/GenBank/DDBJ whole genome shotgun (WGS) entry which is preliminary data.</text>
</comment>
<dbReference type="OrthoDB" id="1376138at2"/>
<gene>
    <name evidence="2" type="ORF">HMPREF9997_02337</name>
</gene>
<proteinExistence type="predicted"/>
<dbReference type="RefSeq" id="WP_006062147.1">
    <property type="nucleotide sequence ID" value="NZ_KB290823.1"/>
</dbReference>
<dbReference type="Proteomes" id="UP000010445">
    <property type="component" value="Unassembled WGS sequence"/>
</dbReference>
<feature type="domain" description="AB hydrolase-1" evidence="1">
    <location>
        <begin position="46"/>
        <end position="277"/>
    </location>
</feature>
<dbReference type="AlphaFoldDB" id="L1MB99"/>
<dbReference type="PANTHER" id="PTHR46438">
    <property type="entry name" value="ALPHA/BETA-HYDROLASES SUPERFAMILY PROTEIN"/>
    <property type="match status" value="1"/>
</dbReference>
<dbReference type="eggNOG" id="COG2267">
    <property type="taxonomic scope" value="Bacteria"/>
</dbReference>
<dbReference type="Pfam" id="PF12697">
    <property type="entry name" value="Abhydrolase_6"/>
    <property type="match status" value="1"/>
</dbReference>
<reference evidence="2 3" key="1">
    <citation type="submission" date="2012-05" db="EMBL/GenBank/DDBJ databases">
        <authorList>
            <person name="Weinstock G."/>
            <person name="Sodergren E."/>
            <person name="Lobos E.A."/>
            <person name="Fulton L."/>
            <person name="Fulton R."/>
            <person name="Courtney L."/>
            <person name="Fronick C."/>
            <person name="O'Laughlin M."/>
            <person name="Godfrey J."/>
            <person name="Wilson R.M."/>
            <person name="Miner T."/>
            <person name="Farmer C."/>
            <person name="Delehaunty K."/>
            <person name="Cordes M."/>
            <person name="Minx P."/>
            <person name="Tomlinson C."/>
            <person name="Chen J."/>
            <person name="Wollam A."/>
            <person name="Pepin K.H."/>
            <person name="Bhonagiri V."/>
            <person name="Zhang X."/>
            <person name="Suruliraj S."/>
            <person name="Warren W."/>
            <person name="Mitreva M."/>
            <person name="Mardis E.R."/>
            <person name="Wilson R.K."/>
        </authorList>
    </citation>
    <scope>NUCLEOTIDE SEQUENCE [LARGE SCALE GENOMIC DNA]</scope>
    <source>
        <strain evidence="2 3">F0235</strain>
    </source>
</reference>
<keyword evidence="3" id="KW-1185">Reference proteome</keyword>
<dbReference type="InterPro" id="IPR029058">
    <property type="entry name" value="AB_hydrolase_fold"/>
</dbReference>